<gene>
    <name evidence="5" type="ORF">FF38_12740</name>
</gene>
<keyword evidence="6" id="KW-1185">Reference proteome</keyword>
<evidence type="ECO:0000256" key="3">
    <source>
        <dbReference type="SAM" id="MobiDB-lite"/>
    </source>
</evidence>
<dbReference type="OrthoDB" id="20035at2759"/>
<feature type="coiled-coil region" evidence="2">
    <location>
        <begin position="826"/>
        <end position="853"/>
    </location>
</feature>
<feature type="coiled-coil region" evidence="2">
    <location>
        <begin position="372"/>
        <end position="490"/>
    </location>
</feature>
<feature type="coiled-coil region" evidence="2">
    <location>
        <begin position="701"/>
        <end position="752"/>
    </location>
</feature>
<evidence type="ECO:0000313" key="6">
    <source>
        <dbReference type="Proteomes" id="UP000037069"/>
    </source>
</evidence>
<sequence>MPPKKTASENGKKDKKDKKKKEPEPEPEPPLQDSLMSVVEKDLDLIKDLNEDFFARANKIIQMLMERGRTFEASKIKQYTDIIFKLHRKYVEEVKENEELKPQVAQADAKLRIALELTANSEEAMQHLKKALSDAWYESDAALTREQDIQEKFQEVLVKCENFENKETKQDENAEFGHLSKYKNIILRERDRINGEVIDLEKRLQLQRYYSESLEYIIHNHVDSINKMGTRVRVMDAEKQSLDTKVRTLINNLEDQKDINNKTLLKLDSTLRELNETHSKLAKKTAEYDRLKLVAEKLKNDNSLHLKQLAKYEDDIVVLHKEQKETEELIRSLRLEDKVKCNTITQLNNKYKKSVQDHSAVSSKLYKINRINNGLNEDIVRYKNQTNSLEKDLLNSAQKFDELRRLKDNIQRERDNLRSDIVKLNNQIADLRHSIMMQSNTIDSLHLDINKLNVKLDEAKINIAKAEKERDEMAQEVETLHEKIEYYQDQIQLKTDQVTDLSEKLQQKQFQLINMKKQLETVHSEKMILQRSLETCTQERDNFRLLQTKTTHQITQLTNEISANQNKINSLNLRIERLNNDKKELQSELKNTENVLASVRKDLKEMKSKNENLLKTISDDELKFMKISQDLDETRKEKNLIGLQMVRRNDEIVLLKEKLSITQTALDQGRKIYMETVGTTTNERLCLCSGQTQYNQRIEDIRLLKLEITNLQTERECLSRALKSTANMREEIIRLQRSLNQERVRVRSLTEDAKTPTGVHRWRILKGQDPNKFELLAKVQMLQRRTLKQEIEKTNLQRQLEESHKVSETLKRIVENMPTTKVKQKLVETQRINKRQLKKLKALNAELAIDEIELKARECIIEEFKATLKLTKEQLCGAGDVSTVNTSRPEINDYTSQENYIDCVFSASGDSQKSKANQKDLKDNETNEKPIDK</sequence>
<evidence type="ECO:0000256" key="2">
    <source>
        <dbReference type="SAM" id="Coils"/>
    </source>
</evidence>
<organism evidence="5 6">
    <name type="scientific">Lucilia cuprina</name>
    <name type="common">Green bottle fly</name>
    <name type="synonym">Australian sheep blowfly</name>
    <dbReference type="NCBI Taxonomy" id="7375"/>
    <lineage>
        <taxon>Eukaryota</taxon>
        <taxon>Metazoa</taxon>
        <taxon>Ecdysozoa</taxon>
        <taxon>Arthropoda</taxon>
        <taxon>Hexapoda</taxon>
        <taxon>Insecta</taxon>
        <taxon>Pterygota</taxon>
        <taxon>Neoptera</taxon>
        <taxon>Endopterygota</taxon>
        <taxon>Diptera</taxon>
        <taxon>Brachycera</taxon>
        <taxon>Muscomorpha</taxon>
        <taxon>Oestroidea</taxon>
        <taxon>Calliphoridae</taxon>
        <taxon>Luciliinae</taxon>
        <taxon>Lucilia</taxon>
    </lineage>
</organism>
<name>A0A0L0CH17_LUCCU</name>
<reference evidence="5 6" key="1">
    <citation type="journal article" date="2015" name="Nat. Commun.">
        <title>Lucilia cuprina genome unlocks parasitic fly biology to underpin future interventions.</title>
        <authorList>
            <person name="Anstead C.A."/>
            <person name="Korhonen P.K."/>
            <person name="Young N.D."/>
            <person name="Hall R.S."/>
            <person name="Jex A.R."/>
            <person name="Murali S.C."/>
            <person name="Hughes D.S."/>
            <person name="Lee S.F."/>
            <person name="Perry T."/>
            <person name="Stroehlein A.J."/>
            <person name="Ansell B.R."/>
            <person name="Breugelmans B."/>
            <person name="Hofmann A."/>
            <person name="Qu J."/>
            <person name="Dugan S."/>
            <person name="Lee S.L."/>
            <person name="Chao H."/>
            <person name="Dinh H."/>
            <person name="Han Y."/>
            <person name="Doddapaneni H.V."/>
            <person name="Worley K.C."/>
            <person name="Muzny D.M."/>
            <person name="Ioannidis P."/>
            <person name="Waterhouse R.M."/>
            <person name="Zdobnov E.M."/>
            <person name="James P.J."/>
            <person name="Bagnall N.H."/>
            <person name="Kotze A.C."/>
            <person name="Gibbs R.A."/>
            <person name="Richards S."/>
            <person name="Batterham P."/>
            <person name="Gasser R.B."/>
        </authorList>
    </citation>
    <scope>NUCLEOTIDE SEQUENCE [LARGE SCALE GENOMIC DNA]</scope>
    <source>
        <strain evidence="5 6">LS</strain>
        <tissue evidence="5">Full body</tissue>
    </source>
</reference>
<evidence type="ECO:0000313" key="5">
    <source>
        <dbReference type="EMBL" id="KNC31540.1"/>
    </source>
</evidence>
<dbReference type="Gene3D" id="1.10.287.1490">
    <property type="match status" value="1"/>
</dbReference>
<proteinExistence type="predicted"/>
<dbReference type="PANTHER" id="PTHR32083">
    <property type="entry name" value="CILIA AND FLAGELLA-ASSOCIATED PROTEIN 58-RELATED"/>
    <property type="match status" value="1"/>
</dbReference>
<feature type="domain" description="Cilia- and flagella-associated protein 58 central coiled coil" evidence="4">
    <location>
        <begin position="399"/>
        <end position="720"/>
    </location>
</feature>
<dbReference type="OMA" id="MSLKMIN"/>
<feature type="compositionally biased region" description="Basic and acidic residues" evidence="3">
    <location>
        <begin position="917"/>
        <end position="933"/>
    </location>
</feature>
<feature type="coiled-coil region" evidence="2">
    <location>
        <begin position="554"/>
        <end position="623"/>
    </location>
</feature>
<feature type="compositionally biased region" description="Basic and acidic residues" evidence="3">
    <location>
        <begin position="1"/>
        <end position="24"/>
    </location>
</feature>
<evidence type="ECO:0000259" key="4">
    <source>
        <dbReference type="Pfam" id="PF21771"/>
    </source>
</evidence>
<dbReference type="GO" id="GO:0005856">
    <property type="term" value="C:cytoskeleton"/>
    <property type="evidence" value="ECO:0007669"/>
    <property type="project" value="TreeGrafter"/>
</dbReference>
<keyword evidence="1 2" id="KW-0175">Coiled coil</keyword>
<accession>A0A0L0CH17</accession>
<dbReference type="Proteomes" id="UP000037069">
    <property type="component" value="Unassembled WGS sequence"/>
</dbReference>
<feature type="coiled-coil region" evidence="2">
    <location>
        <begin position="281"/>
        <end position="329"/>
    </location>
</feature>
<dbReference type="PANTHER" id="PTHR32083:SF0">
    <property type="entry name" value="CILIA AND FLAGELLA-ASSOCIATED PROTEIN 58"/>
    <property type="match status" value="1"/>
</dbReference>
<feature type="region of interest" description="Disordered" evidence="3">
    <location>
        <begin position="909"/>
        <end position="933"/>
    </location>
</feature>
<dbReference type="AlphaFoldDB" id="A0A0L0CH17"/>
<feature type="region of interest" description="Disordered" evidence="3">
    <location>
        <begin position="1"/>
        <end position="32"/>
    </location>
</feature>
<dbReference type="STRING" id="7375.A0A0L0CH17"/>
<comment type="caution">
    <text evidence="5">The sequence shown here is derived from an EMBL/GenBank/DDBJ whole genome shotgun (WGS) entry which is preliminary data.</text>
</comment>
<evidence type="ECO:0000256" key="1">
    <source>
        <dbReference type="ARBA" id="ARBA00023054"/>
    </source>
</evidence>
<protein>
    <recommendedName>
        <fullName evidence="4">Cilia- and flagella-associated protein 58 central coiled coil domain-containing protein</fullName>
    </recommendedName>
</protein>
<dbReference type="Pfam" id="PF21771">
    <property type="entry name" value="CFAP58_CC"/>
    <property type="match status" value="1"/>
</dbReference>
<dbReference type="EMBL" id="JRES01000409">
    <property type="protein sequence ID" value="KNC31540.1"/>
    <property type="molecule type" value="Genomic_DNA"/>
</dbReference>
<dbReference type="InterPro" id="IPR049270">
    <property type="entry name" value="CFAP58_CC"/>
</dbReference>